<evidence type="ECO:0000313" key="2">
    <source>
        <dbReference type="Proteomes" id="UP000186364"/>
    </source>
</evidence>
<dbReference type="Proteomes" id="UP000186364">
    <property type="component" value="Unassembled WGS sequence"/>
</dbReference>
<reference evidence="1 2" key="1">
    <citation type="submission" date="2016-09" db="EMBL/GenBank/DDBJ databases">
        <title>Rhizobium sp. nov., a novel species isolated from the rice rhizosphere.</title>
        <authorList>
            <person name="Zhao J."/>
            <person name="Zhang X."/>
        </authorList>
    </citation>
    <scope>NUCLEOTIDE SEQUENCE [LARGE SCALE GENOMIC DNA]</scope>
    <source>
        <strain evidence="1 2">1.7048</strain>
    </source>
</reference>
<protein>
    <recommendedName>
        <fullName evidence="3">Glycosyltransferase</fullName>
    </recommendedName>
</protein>
<evidence type="ECO:0000313" key="1">
    <source>
        <dbReference type="EMBL" id="OLP58262.1"/>
    </source>
</evidence>
<dbReference type="RefSeq" id="WP_075629467.1">
    <property type="nucleotide sequence ID" value="NZ_FOAM01000008.1"/>
</dbReference>
<proteinExistence type="predicted"/>
<keyword evidence="2" id="KW-1185">Reference proteome</keyword>
<dbReference type="EMBL" id="MKIP01000058">
    <property type="protein sequence ID" value="OLP58262.1"/>
    <property type="molecule type" value="Genomic_DNA"/>
</dbReference>
<name>A0A1Q9AS48_9HYPH</name>
<organism evidence="1 2">
    <name type="scientific">Xaviernesmea oryzae</name>
    <dbReference type="NCBI Taxonomy" id="464029"/>
    <lineage>
        <taxon>Bacteria</taxon>
        <taxon>Pseudomonadati</taxon>
        <taxon>Pseudomonadota</taxon>
        <taxon>Alphaproteobacteria</taxon>
        <taxon>Hyphomicrobiales</taxon>
        <taxon>Rhizobiaceae</taxon>
        <taxon>Rhizobium/Agrobacterium group</taxon>
        <taxon>Xaviernesmea</taxon>
    </lineage>
</organism>
<comment type="caution">
    <text evidence="1">The sequence shown here is derived from an EMBL/GenBank/DDBJ whole genome shotgun (WGS) entry which is preliminary data.</text>
</comment>
<dbReference type="AlphaFoldDB" id="A0A1Q9AS48"/>
<sequence>MALLSLCMPSNRSFARSYSSIETALIFAEKYGCRLIVSDNSEDSEKRDYWIDRSTHLIYLTPGACDVDSNVRNTLTHVDTPFLMMLGDDDEIFLRDDVMPIDLARLPANVVGVRPQTFLWTVPDGIRQSESFEILSEGSEGRFREYNVKAMGNNTIYYSIIRSNALRDILNIFTKHPAQGGYIDWAIVFTLLAVGKMVFDPAILFRYDWERWSTVEGIEQANKSLFTAAGLTNVDDVFEPLLRFMDIHCFLQLASLEISPADREAALNANSRMCFCAFAQRMEQKLDLMTNPMAPIILAVTHMPDADVAFDVACDFLDACDLGKARLGSDYRTYLERVQEA</sequence>
<gene>
    <name evidence="1" type="ORF">BJF93_06500</name>
</gene>
<dbReference type="OrthoDB" id="8396039at2"/>
<accession>A0A1Q9AS48</accession>
<evidence type="ECO:0008006" key="3">
    <source>
        <dbReference type="Google" id="ProtNLM"/>
    </source>
</evidence>